<dbReference type="Proteomes" id="UP001233999">
    <property type="component" value="Unassembled WGS sequence"/>
</dbReference>
<dbReference type="AlphaFoldDB" id="A0AAD8ET36"/>
<evidence type="ECO:0000313" key="1">
    <source>
        <dbReference type="EMBL" id="KAJ9601828.1"/>
    </source>
</evidence>
<feature type="non-terminal residue" evidence="1">
    <location>
        <position position="1"/>
    </location>
</feature>
<accession>A0AAD8ET36</accession>
<evidence type="ECO:0000313" key="2">
    <source>
        <dbReference type="Proteomes" id="UP001233999"/>
    </source>
</evidence>
<proteinExistence type="predicted"/>
<sequence length="63" mass="7484">GCRNCTSDHSFKHGTLKRARKGQLIPRQRRIIKIHTPSFKNKVDYTPYICIFENVFNMFNNEI</sequence>
<comment type="caution">
    <text evidence="1">The sequence shown here is derived from an EMBL/GenBank/DDBJ whole genome shotgun (WGS) entry which is preliminary data.</text>
</comment>
<gene>
    <name evidence="1" type="ORF">L9F63_000010</name>
</gene>
<name>A0AAD8ET36_DIPPU</name>
<keyword evidence="2" id="KW-1185">Reference proteome</keyword>
<organism evidence="1 2">
    <name type="scientific">Diploptera punctata</name>
    <name type="common">Pacific beetle cockroach</name>
    <dbReference type="NCBI Taxonomy" id="6984"/>
    <lineage>
        <taxon>Eukaryota</taxon>
        <taxon>Metazoa</taxon>
        <taxon>Ecdysozoa</taxon>
        <taxon>Arthropoda</taxon>
        <taxon>Hexapoda</taxon>
        <taxon>Insecta</taxon>
        <taxon>Pterygota</taxon>
        <taxon>Neoptera</taxon>
        <taxon>Polyneoptera</taxon>
        <taxon>Dictyoptera</taxon>
        <taxon>Blattodea</taxon>
        <taxon>Blaberoidea</taxon>
        <taxon>Blaberidae</taxon>
        <taxon>Diplopterinae</taxon>
        <taxon>Diploptera</taxon>
    </lineage>
</organism>
<reference evidence="1" key="1">
    <citation type="journal article" date="2023" name="IScience">
        <title>Live-bearing cockroach genome reveals convergent evolutionary mechanisms linked to viviparity in insects and beyond.</title>
        <authorList>
            <person name="Fouks B."/>
            <person name="Harrison M.C."/>
            <person name="Mikhailova A.A."/>
            <person name="Marchal E."/>
            <person name="English S."/>
            <person name="Carruthers M."/>
            <person name="Jennings E.C."/>
            <person name="Chiamaka E.L."/>
            <person name="Frigard R.A."/>
            <person name="Pippel M."/>
            <person name="Attardo G.M."/>
            <person name="Benoit J.B."/>
            <person name="Bornberg-Bauer E."/>
            <person name="Tobe S.S."/>
        </authorList>
    </citation>
    <scope>NUCLEOTIDE SEQUENCE</scope>
    <source>
        <strain evidence="1">Stay&amp;Tobe</strain>
    </source>
</reference>
<reference evidence="1" key="2">
    <citation type="submission" date="2023-05" db="EMBL/GenBank/DDBJ databases">
        <authorList>
            <person name="Fouks B."/>
        </authorList>
    </citation>
    <scope>NUCLEOTIDE SEQUENCE</scope>
    <source>
        <strain evidence="1">Stay&amp;Tobe</strain>
        <tissue evidence="1">Testes</tissue>
    </source>
</reference>
<feature type="non-terminal residue" evidence="1">
    <location>
        <position position="63"/>
    </location>
</feature>
<protein>
    <submittedName>
        <fullName evidence="1">Uncharacterized protein</fullName>
    </submittedName>
</protein>
<dbReference type="EMBL" id="JASPKZ010000001">
    <property type="protein sequence ID" value="KAJ9601828.1"/>
    <property type="molecule type" value="Genomic_DNA"/>
</dbReference>